<evidence type="ECO:0000313" key="2">
    <source>
        <dbReference type="EMBL" id="GAA1980699.1"/>
    </source>
</evidence>
<dbReference type="Proteomes" id="UP001499854">
    <property type="component" value="Unassembled WGS sequence"/>
</dbReference>
<proteinExistence type="predicted"/>
<keyword evidence="1" id="KW-0812">Transmembrane</keyword>
<organism evidence="2 3">
    <name type="scientific">Catenulispora subtropica</name>
    <dbReference type="NCBI Taxonomy" id="450798"/>
    <lineage>
        <taxon>Bacteria</taxon>
        <taxon>Bacillati</taxon>
        <taxon>Actinomycetota</taxon>
        <taxon>Actinomycetes</taxon>
        <taxon>Catenulisporales</taxon>
        <taxon>Catenulisporaceae</taxon>
        <taxon>Catenulispora</taxon>
    </lineage>
</organism>
<sequence length="416" mass="44798">MTAVETPAGQPVAVAADSVVVLHDLTFRPEEDGAWVVGRAATGEFVELPAEAKTVIDLLTAGRRVGEAKREADRRHDADLDVADFVGDLVELGFVATVDGRPADAGAAAPQPPSLPRLRPGHVRWVFTPPVAIVLAAYVAVGFGVALHDQVMPTFRSFFAFSHPGVNALTAMVLSWSNAALHEFWHLAAARAAGIGGRIGFGTRLTFLVAQTSVPGLWAADRRARLRFYVAGMISDLVVVSTCLLIAASTPTGSVAHRITELISLTILLSFLLQFAVYVRTDVYLIVQELTGCKNLHGDATARLRWWAAGLRSRGARSRGPDPTDGLPQRERRPVRIYAVVVALGSTVTLAEFGFFQLPILAVTIYRSAREVAVNVPAGAVPQIVDGTIMLVVPVVTQALFIRTLTRRIRARRRAL</sequence>
<feature type="transmembrane region" description="Helical" evidence="1">
    <location>
        <begin position="125"/>
        <end position="146"/>
    </location>
</feature>
<evidence type="ECO:0000256" key="1">
    <source>
        <dbReference type="SAM" id="Phobius"/>
    </source>
</evidence>
<comment type="caution">
    <text evidence="2">The sequence shown here is derived from an EMBL/GenBank/DDBJ whole genome shotgun (WGS) entry which is preliminary data.</text>
</comment>
<evidence type="ECO:0008006" key="4">
    <source>
        <dbReference type="Google" id="ProtNLM"/>
    </source>
</evidence>
<feature type="transmembrane region" description="Helical" evidence="1">
    <location>
        <begin position="262"/>
        <end position="279"/>
    </location>
</feature>
<feature type="transmembrane region" description="Helical" evidence="1">
    <location>
        <begin position="337"/>
        <end position="360"/>
    </location>
</feature>
<dbReference type="RefSeq" id="WP_344659287.1">
    <property type="nucleotide sequence ID" value="NZ_BAAAQM010000027.1"/>
</dbReference>
<feature type="transmembrane region" description="Helical" evidence="1">
    <location>
        <begin position="380"/>
        <end position="402"/>
    </location>
</feature>
<keyword evidence="1" id="KW-0472">Membrane</keyword>
<name>A0ABN2S608_9ACTN</name>
<dbReference type="EMBL" id="BAAAQM010000027">
    <property type="protein sequence ID" value="GAA1980699.1"/>
    <property type="molecule type" value="Genomic_DNA"/>
</dbReference>
<gene>
    <name evidence="2" type="ORF">GCM10009838_47360</name>
</gene>
<evidence type="ECO:0000313" key="3">
    <source>
        <dbReference type="Proteomes" id="UP001499854"/>
    </source>
</evidence>
<keyword evidence="1" id="KW-1133">Transmembrane helix</keyword>
<protein>
    <recommendedName>
        <fullName evidence="4">PqqD family protein</fullName>
    </recommendedName>
</protein>
<accession>A0ABN2S608</accession>
<reference evidence="2 3" key="1">
    <citation type="journal article" date="2019" name="Int. J. Syst. Evol. Microbiol.">
        <title>The Global Catalogue of Microorganisms (GCM) 10K type strain sequencing project: providing services to taxonomists for standard genome sequencing and annotation.</title>
        <authorList>
            <consortium name="The Broad Institute Genomics Platform"/>
            <consortium name="The Broad Institute Genome Sequencing Center for Infectious Disease"/>
            <person name="Wu L."/>
            <person name="Ma J."/>
        </authorList>
    </citation>
    <scope>NUCLEOTIDE SEQUENCE [LARGE SCALE GENOMIC DNA]</scope>
    <source>
        <strain evidence="2 3">JCM 16013</strain>
    </source>
</reference>
<feature type="transmembrane region" description="Helical" evidence="1">
    <location>
        <begin position="228"/>
        <end position="250"/>
    </location>
</feature>
<keyword evidence="3" id="KW-1185">Reference proteome</keyword>